<sequence length="99" mass="11109">MNTILIWGVLDMKTLFIQKCLASNQICLARAAAEGNPGYVTWVFHTYTLKIERALNGVDAVNLIIQTASGRNWSSVNATIKRLKHLFLGDLELLNDEFD</sequence>
<proteinExistence type="predicted"/>
<organism evidence="1 2">
    <name type="scientific">Anabarilius grahami</name>
    <name type="common">Kanglang fish</name>
    <name type="synonym">Barilius grahami</name>
    <dbReference type="NCBI Taxonomy" id="495550"/>
    <lineage>
        <taxon>Eukaryota</taxon>
        <taxon>Metazoa</taxon>
        <taxon>Chordata</taxon>
        <taxon>Craniata</taxon>
        <taxon>Vertebrata</taxon>
        <taxon>Euteleostomi</taxon>
        <taxon>Actinopterygii</taxon>
        <taxon>Neopterygii</taxon>
        <taxon>Teleostei</taxon>
        <taxon>Ostariophysi</taxon>
        <taxon>Cypriniformes</taxon>
        <taxon>Xenocyprididae</taxon>
        <taxon>Xenocypridinae</taxon>
        <taxon>Xenocypridinae incertae sedis</taxon>
        <taxon>Anabarilius</taxon>
    </lineage>
</organism>
<reference evidence="1 2" key="1">
    <citation type="submission" date="2018-10" db="EMBL/GenBank/DDBJ databases">
        <title>Genome assembly for a Yunnan-Guizhou Plateau 3E fish, Anabarilius grahami (Regan), and its evolutionary and genetic applications.</title>
        <authorList>
            <person name="Jiang W."/>
        </authorList>
    </citation>
    <scope>NUCLEOTIDE SEQUENCE [LARGE SCALE GENOMIC DNA]</scope>
    <source>
        <strain evidence="1">AG-KIZ</strain>
        <tissue evidence="1">Muscle</tissue>
    </source>
</reference>
<gene>
    <name evidence="1" type="ORF">DPX16_5307</name>
</gene>
<comment type="caution">
    <text evidence="1">The sequence shown here is derived from an EMBL/GenBank/DDBJ whole genome shotgun (WGS) entry which is preliminary data.</text>
</comment>
<dbReference type="EMBL" id="RJVU01060476">
    <property type="protein sequence ID" value="ROJ48041.1"/>
    <property type="molecule type" value="Genomic_DNA"/>
</dbReference>
<protein>
    <submittedName>
        <fullName evidence="1">Uncharacterized protein</fullName>
    </submittedName>
</protein>
<keyword evidence="2" id="KW-1185">Reference proteome</keyword>
<name>A0A3N0XU52_ANAGA</name>
<accession>A0A3N0XU52</accession>
<dbReference type="AlphaFoldDB" id="A0A3N0XU52"/>
<evidence type="ECO:0000313" key="2">
    <source>
        <dbReference type="Proteomes" id="UP000281406"/>
    </source>
</evidence>
<evidence type="ECO:0000313" key="1">
    <source>
        <dbReference type="EMBL" id="ROJ48041.1"/>
    </source>
</evidence>
<dbReference type="Proteomes" id="UP000281406">
    <property type="component" value="Unassembled WGS sequence"/>
</dbReference>